<organism evidence="2 3">
    <name type="scientific">Pleurodeles waltl</name>
    <name type="common">Iberian ribbed newt</name>
    <dbReference type="NCBI Taxonomy" id="8319"/>
    <lineage>
        <taxon>Eukaryota</taxon>
        <taxon>Metazoa</taxon>
        <taxon>Chordata</taxon>
        <taxon>Craniata</taxon>
        <taxon>Vertebrata</taxon>
        <taxon>Euteleostomi</taxon>
        <taxon>Amphibia</taxon>
        <taxon>Batrachia</taxon>
        <taxon>Caudata</taxon>
        <taxon>Salamandroidea</taxon>
        <taxon>Salamandridae</taxon>
        <taxon>Pleurodelinae</taxon>
        <taxon>Pleurodeles</taxon>
    </lineage>
</organism>
<keyword evidence="3" id="KW-1185">Reference proteome</keyword>
<dbReference type="AlphaFoldDB" id="A0AAV7ULP7"/>
<evidence type="ECO:0000313" key="2">
    <source>
        <dbReference type="EMBL" id="KAJ1189934.1"/>
    </source>
</evidence>
<feature type="compositionally biased region" description="Polar residues" evidence="1">
    <location>
        <begin position="100"/>
        <end position="123"/>
    </location>
</feature>
<sequence>MESKWQESLDLVTQKDFFEEKQLVTLRAQHQMAGCAQHVNLQRLMPRTDVHWTIRRKTVRPVDRFDKKKLLEIEEHEDLKWRQRAVNISTSPKKSRRRQQSLSETQTPNTNPKTTEPSQLARM</sequence>
<name>A0AAV7ULP7_PLEWA</name>
<evidence type="ECO:0000256" key="1">
    <source>
        <dbReference type="SAM" id="MobiDB-lite"/>
    </source>
</evidence>
<dbReference type="EMBL" id="JANPWB010000005">
    <property type="protein sequence ID" value="KAJ1189934.1"/>
    <property type="molecule type" value="Genomic_DNA"/>
</dbReference>
<dbReference type="Proteomes" id="UP001066276">
    <property type="component" value="Chromosome 3_1"/>
</dbReference>
<protein>
    <submittedName>
        <fullName evidence="2">Uncharacterized protein</fullName>
    </submittedName>
</protein>
<accession>A0AAV7ULP7</accession>
<evidence type="ECO:0000313" key="3">
    <source>
        <dbReference type="Proteomes" id="UP001066276"/>
    </source>
</evidence>
<feature type="region of interest" description="Disordered" evidence="1">
    <location>
        <begin position="84"/>
        <end position="123"/>
    </location>
</feature>
<reference evidence="2" key="1">
    <citation type="journal article" date="2022" name="bioRxiv">
        <title>Sequencing and chromosome-scale assembly of the giantPleurodeles waltlgenome.</title>
        <authorList>
            <person name="Brown T."/>
            <person name="Elewa A."/>
            <person name="Iarovenko S."/>
            <person name="Subramanian E."/>
            <person name="Araus A.J."/>
            <person name="Petzold A."/>
            <person name="Susuki M."/>
            <person name="Suzuki K.-i.T."/>
            <person name="Hayashi T."/>
            <person name="Toyoda A."/>
            <person name="Oliveira C."/>
            <person name="Osipova E."/>
            <person name="Leigh N.D."/>
            <person name="Simon A."/>
            <person name="Yun M.H."/>
        </authorList>
    </citation>
    <scope>NUCLEOTIDE SEQUENCE</scope>
    <source>
        <strain evidence="2">20211129_DDA</strain>
        <tissue evidence="2">Liver</tissue>
    </source>
</reference>
<comment type="caution">
    <text evidence="2">The sequence shown here is derived from an EMBL/GenBank/DDBJ whole genome shotgun (WGS) entry which is preliminary data.</text>
</comment>
<gene>
    <name evidence="2" type="ORF">NDU88_006676</name>
</gene>
<proteinExistence type="predicted"/>